<dbReference type="OrthoDB" id="9812349at2"/>
<dbReference type="Proteomes" id="UP000298438">
    <property type="component" value="Unassembled WGS sequence"/>
</dbReference>
<dbReference type="InterPro" id="IPR008523">
    <property type="entry name" value="DUF805"/>
</dbReference>
<dbReference type="PANTHER" id="PTHR34980:SF2">
    <property type="entry name" value="INNER MEMBRANE PROTEIN YHAH-RELATED"/>
    <property type="match status" value="1"/>
</dbReference>
<dbReference type="Pfam" id="PF05656">
    <property type="entry name" value="DUF805"/>
    <property type="match status" value="1"/>
</dbReference>
<dbReference type="GO" id="GO:0005886">
    <property type="term" value="C:plasma membrane"/>
    <property type="evidence" value="ECO:0007669"/>
    <property type="project" value="TreeGrafter"/>
</dbReference>
<evidence type="ECO:0000313" key="3">
    <source>
        <dbReference type="Proteomes" id="UP000298438"/>
    </source>
</evidence>
<dbReference type="PANTHER" id="PTHR34980">
    <property type="entry name" value="INNER MEMBRANE PROTEIN-RELATED-RELATED"/>
    <property type="match status" value="1"/>
</dbReference>
<keyword evidence="1" id="KW-1133">Transmembrane helix</keyword>
<dbReference type="EMBL" id="SPVF01000030">
    <property type="protein sequence ID" value="TFW28748.1"/>
    <property type="molecule type" value="Genomic_DNA"/>
</dbReference>
<keyword evidence="1" id="KW-0472">Membrane</keyword>
<reference evidence="2 3" key="1">
    <citation type="submission" date="2019-03" db="EMBL/GenBank/DDBJ databases">
        <title>Draft Genome Sequence of Massilia arenosa sp. nov., a Novel Massilia Species Isolated from a Sandy-loam Maize Soil.</title>
        <authorList>
            <person name="Raths R."/>
            <person name="Peta V."/>
            <person name="Bucking H."/>
        </authorList>
    </citation>
    <scope>NUCLEOTIDE SEQUENCE [LARGE SCALE GENOMIC DNA]</scope>
    <source>
        <strain evidence="2 3">MC02</strain>
    </source>
</reference>
<sequence length="114" mass="12741">MNFTESIQTCFKKYADFSGTASRPEFWWFALFCWLVSFALNVVLSSFFLSMIFSLAILVPSLAAGARRLHDTDRSGWLQLLVFIPVLGWIALLVLLAQEGKANRYSASGQAVPT</sequence>
<dbReference type="RefSeq" id="WP_135205582.1">
    <property type="nucleotide sequence ID" value="NZ_SPVF01000030.1"/>
</dbReference>
<evidence type="ECO:0000256" key="1">
    <source>
        <dbReference type="SAM" id="Phobius"/>
    </source>
</evidence>
<proteinExistence type="predicted"/>
<organism evidence="2 3">
    <name type="scientific">Zemynaea arenosa</name>
    <dbReference type="NCBI Taxonomy" id="2561931"/>
    <lineage>
        <taxon>Bacteria</taxon>
        <taxon>Pseudomonadati</taxon>
        <taxon>Pseudomonadota</taxon>
        <taxon>Betaproteobacteria</taxon>
        <taxon>Burkholderiales</taxon>
        <taxon>Oxalobacteraceae</taxon>
        <taxon>Telluria group</taxon>
        <taxon>Zemynaea</taxon>
    </lineage>
</organism>
<gene>
    <name evidence="2" type="ORF">E4L96_02070</name>
</gene>
<keyword evidence="3" id="KW-1185">Reference proteome</keyword>
<feature type="transmembrane region" description="Helical" evidence="1">
    <location>
        <begin position="26"/>
        <end position="44"/>
    </location>
</feature>
<name>A0A4Y9SQD1_9BURK</name>
<accession>A0A4Y9SQD1</accession>
<protein>
    <submittedName>
        <fullName evidence="2">DUF805 domain-containing protein</fullName>
    </submittedName>
</protein>
<feature type="transmembrane region" description="Helical" evidence="1">
    <location>
        <begin position="76"/>
        <end position="97"/>
    </location>
</feature>
<comment type="caution">
    <text evidence="2">The sequence shown here is derived from an EMBL/GenBank/DDBJ whole genome shotgun (WGS) entry which is preliminary data.</text>
</comment>
<dbReference type="AlphaFoldDB" id="A0A4Y9SQD1"/>
<evidence type="ECO:0000313" key="2">
    <source>
        <dbReference type="EMBL" id="TFW28748.1"/>
    </source>
</evidence>
<keyword evidence="1" id="KW-0812">Transmembrane</keyword>